<dbReference type="STRING" id="67003.A0A1X0NV64"/>
<dbReference type="OrthoDB" id="10255247at2759"/>
<feature type="coiled-coil region" evidence="2">
    <location>
        <begin position="312"/>
        <end position="353"/>
    </location>
</feature>
<name>A0A1X0NV64_9TRYP</name>
<evidence type="ECO:0000259" key="4">
    <source>
        <dbReference type="Pfam" id="PF21773"/>
    </source>
</evidence>
<feature type="domain" description="ODAD1 central coiled coil region" evidence="4">
    <location>
        <begin position="127"/>
        <end position="417"/>
    </location>
</feature>
<dbReference type="RefSeq" id="XP_028882165.1">
    <property type="nucleotide sequence ID" value="XM_029026469.1"/>
</dbReference>
<dbReference type="GO" id="GO:0097542">
    <property type="term" value="C:ciliary tip"/>
    <property type="evidence" value="ECO:0007669"/>
    <property type="project" value="TreeGrafter"/>
</dbReference>
<organism evidence="5 6">
    <name type="scientific">Trypanosoma theileri</name>
    <dbReference type="NCBI Taxonomy" id="67003"/>
    <lineage>
        <taxon>Eukaryota</taxon>
        <taxon>Discoba</taxon>
        <taxon>Euglenozoa</taxon>
        <taxon>Kinetoplastea</taxon>
        <taxon>Metakinetoplastina</taxon>
        <taxon>Trypanosomatida</taxon>
        <taxon>Trypanosomatidae</taxon>
        <taxon>Trypanosoma</taxon>
    </lineage>
</organism>
<dbReference type="VEuPathDB" id="TriTrypDB:TM35_000181560"/>
<dbReference type="GO" id="GO:0036064">
    <property type="term" value="C:ciliary basal body"/>
    <property type="evidence" value="ECO:0007669"/>
    <property type="project" value="TreeGrafter"/>
</dbReference>
<dbReference type="GeneID" id="39986249"/>
<dbReference type="InterPro" id="IPR033192">
    <property type="entry name" value="ODAD3"/>
</dbReference>
<dbReference type="GO" id="GO:0035253">
    <property type="term" value="C:ciliary rootlet"/>
    <property type="evidence" value="ECO:0007669"/>
    <property type="project" value="TreeGrafter"/>
</dbReference>
<dbReference type="GO" id="GO:0036158">
    <property type="term" value="P:outer dynein arm assembly"/>
    <property type="evidence" value="ECO:0007669"/>
    <property type="project" value="InterPro"/>
</dbReference>
<evidence type="ECO:0000256" key="3">
    <source>
        <dbReference type="SAM" id="MobiDB-lite"/>
    </source>
</evidence>
<keyword evidence="1 2" id="KW-0175">Coiled coil</keyword>
<protein>
    <recommendedName>
        <fullName evidence="4">ODAD1 central coiled coil region domain-containing protein</fullName>
    </recommendedName>
</protein>
<feature type="compositionally biased region" description="Low complexity" evidence="3">
    <location>
        <begin position="587"/>
        <end position="609"/>
    </location>
</feature>
<proteinExistence type="predicted"/>
<accession>A0A1X0NV64</accession>
<evidence type="ECO:0000313" key="6">
    <source>
        <dbReference type="Proteomes" id="UP000192257"/>
    </source>
</evidence>
<evidence type="ECO:0000256" key="2">
    <source>
        <dbReference type="SAM" id="Coils"/>
    </source>
</evidence>
<feature type="region of interest" description="Disordered" evidence="3">
    <location>
        <begin position="584"/>
        <end position="624"/>
    </location>
</feature>
<feature type="compositionally biased region" description="Basic and acidic residues" evidence="3">
    <location>
        <begin position="214"/>
        <end position="228"/>
    </location>
</feature>
<dbReference type="InterPro" id="IPR049258">
    <property type="entry name" value="ODAD1_CC"/>
</dbReference>
<dbReference type="PANTHER" id="PTHR46518:SF2">
    <property type="match status" value="1"/>
</dbReference>
<feature type="region of interest" description="Disordered" evidence="3">
    <location>
        <begin position="214"/>
        <end position="253"/>
    </location>
</feature>
<feature type="compositionally biased region" description="Polar residues" evidence="3">
    <location>
        <begin position="458"/>
        <end position="470"/>
    </location>
</feature>
<evidence type="ECO:0000313" key="5">
    <source>
        <dbReference type="EMBL" id="ORC88099.1"/>
    </source>
</evidence>
<evidence type="ECO:0000256" key="1">
    <source>
        <dbReference type="ARBA" id="ARBA00023054"/>
    </source>
</evidence>
<keyword evidence="6" id="KW-1185">Reference proteome</keyword>
<gene>
    <name evidence="5" type="ORF">TM35_000181560</name>
</gene>
<reference evidence="5 6" key="1">
    <citation type="submission" date="2017-03" db="EMBL/GenBank/DDBJ databases">
        <title>An alternative strategy for trypanosome survival in the mammalian bloodstream revealed through genome and transcriptome analysis of the ubiquitous bovine parasite Trypanosoma (Megatrypanum) theileri.</title>
        <authorList>
            <person name="Kelly S."/>
            <person name="Ivens A."/>
            <person name="Mott A."/>
            <person name="O'Neill E."/>
            <person name="Emms D."/>
            <person name="Macleod O."/>
            <person name="Voorheis P."/>
            <person name="Matthews J."/>
            <person name="Matthews K."/>
            <person name="Carrington M."/>
        </authorList>
    </citation>
    <scope>NUCLEOTIDE SEQUENCE [LARGE SCALE GENOMIC DNA]</scope>
    <source>
        <strain evidence="5">Edinburgh</strain>
    </source>
</reference>
<dbReference type="Proteomes" id="UP000192257">
    <property type="component" value="Unassembled WGS sequence"/>
</dbReference>
<dbReference type="GO" id="GO:0003341">
    <property type="term" value="P:cilium movement"/>
    <property type="evidence" value="ECO:0007669"/>
    <property type="project" value="InterPro"/>
</dbReference>
<feature type="region of interest" description="Disordered" evidence="3">
    <location>
        <begin position="684"/>
        <end position="703"/>
    </location>
</feature>
<dbReference type="Pfam" id="PF21773">
    <property type="entry name" value="ODAD1_CC"/>
    <property type="match status" value="1"/>
</dbReference>
<sequence length="703" mass="80972">MFDNDPAVLKKKQSVIDVGQRTQLDLLQGEVRRNKEVLTNMRLENTQLNIALQQAIRGQRRITNDEYFRKEEEQLHNKLCVLKRSLNSVKGKKEELAREIERTIEETNYIIKEGDATIDENSALGQKIRALENRLDKCLIKHNEVNAIRRTYETLLERLQQEQSGFDTRLAAMEKTLQNKEKDLADLNSVASEASRGRDAAKAEVLSLKTQLTRERREQKKDLEERKAFVSSKRTQLEKKSRRLREKMEKDEERRMRARLALSNTQKKKIRVNPQKQLQPEELEHQQQLREAYNRLKEVTMSTNVGDVVFKLKERQDANVQLLRTVKEAEEKNEGLLEERRKLQEEWNDMQQQCGGTNRLLKSKNNNNIINNIKNSNNNNNEEPFDNSGMTMSSVVEQRALVRRRVLEEFDAHLCDRQNELEETRMEQEWLAQLLVDVDTGVRHLAERLEGTISTTNSIQLHPHNPQQREISISTSTTPTPAAAADGISGSGNRRGDSEVLSPPAAALTFPRESVEITGETGARGSVITELLRVCGVALQRMLDELHEGDVESTAKCLAHWRGTLPASNIHVRLEHYIDNSNKYNTQQQQQQQQQHLNNNNNNNNNLLLYDVGGDSRHEEGEDELEMDDLYERNGRQLSAEEPGVAGRKWLGAAAARNDLADDFPENEIHDRRELKMMSIATVERERKKARKQQQQRTKEDSA</sequence>
<feature type="compositionally biased region" description="Low complexity" evidence="3">
    <location>
        <begin position="471"/>
        <end position="485"/>
    </location>
</feature>
<dbReference type="PANTHER" id="PTHR46518">
    <property type="entry name" value="COILED-COIL DOMAIN-CONTAINING PROTEIN 151"/>
    <property type="match status" value="1"/>
</dbReference>
<dbReference type="EMBL" id="NBCO01000018">
    <property type="protein sequence ID" value="ORC88099.1"/>
    <property type="molecule type" value="Genomic_DNA"/>
</dbReference>
<feature type="region of interest" description="Disordered" evidence="3">
    <location>
        <begin position="458"/>
        <end position="504"/>
    </location>
</feature>
<comment type="caution">
    <text evidence="5">The sequence shown here is derived from an EMBL/GenBank/DDBJ whole genome shotgun (WGS) entry which is preliminary data.</text>
</comment>
<dbReference type="AlphaFoldDB" id="A0A1X0NV64"/>